<evidence type="ECO:0000256" key="1">
    <source>
        <dbReference type="SAM" id="Coils"/>
    </source>
</evidence>
<evidence type="ECO:0000313" key="4">
    <source>
        <dbReference type="Proteomes" id="UP001151760"/>
    </source>
</evidence>
<accession>A0ABQ5F1H7</accession>
<keyword evidence="4" id="KW-1185">Reference proteome</keyword>
<feature type="coiled-coil region" evidence="1">
    <location>
        <begin position="342"/>
        <end position="371"/>
    </location>
</feature>
<feature type="compositionally biased region" description="Basic and acidic residues" evidence="2">
    <location>
        <begin position="210"/>
        <end position="221"/>
    </location>
</feature>
<name>A0ABQ5F1H7_9ASTR</name>
<feature type="compositionally biased region" description="Basic and acidic residues" evidence="2">
    <location>
        <begin position="148"/>
        <end position="186"/>
    </location>
</feature>
<feature type="region of interest" description="Disordered" evidence="2">
    <location>
        <begin position="210"/>
        <end position="237"/>
    </location>
</feature>
<reference evidence="3" key="1">
    <citation type="journal article" date="2022" name="Int. J. Mol. Sci.">
        <title>Draft Genome of Tanacetum Coccineum: Genomic Comparison of Closely Related Tanacetum-Family Plants.</title>
        <authorList>
            <person name="Yamashiro T."/>
            <person name="Shiraishi A."/>
            <person name="Nakayama K."/>
            <person name="Satake H."/>
        </authorList>
    </citation>
    <scope>NUCLEOTIDE SEQUENCE</scope>
</reference>
<evidence type="ECO:0000256" key="2">
    <source>
        <dbReference type="SAM" id="MobiDB-lite"/>
    </source>
</evidence>
<keyword evidence="1" id="KW-0175">Coiled coil</keyword>
<organism evidence="3 4">
    <name type="scientific">Tanacetum coccineum</name>
    <dbReference type="NCBI Taxonomy" id="301880"/>
    <lineage>
        <taxon>Eukaryota</taxon>
        <taxon>Viridiplantae</taxon>
        <taxon>Streptophyta</taxon>
        <taxon>Embryophyta</taxon>
        <taxon>Tracheophyta</taxon>
        <taxon>Spermatophyta</taxon>
        <taxon>Magnoliopsida</taxon>
        <taxon>eudicotyledons</taxon>
        <taxon>Gunneridae</taxon>
        <taxon>Pentapetalae</taxon>
        <taxon>asterids</taxon>
        <taxon>campanulids</taxon>
        <taxon>Asterales</taxon>
        <taxon>Asteraceae</taxon>
        <taxon>Asteroideae</taxon>
        <taxon>Anthemideae</taxon>
        <taxon>Anthemidinae</taxon>
        <taxon>Tanacetum</taxon>
    </lineage>
</organism>
<protein>
    <submittedName>
        <fullName evidence="3">Uncharacterized protein</fullName>
    </submittedName>
</protein>
<feature type="compositionally biased region" description="Low complexity" evidence="2">
    <location>
        <begin position="306"/>
        <end position="317"/>
    </location>
</feature>
<feature type="compositionally biased region" description="Polar residues" evidence="2">
    <location>
        <begin position="34"/>
        <end position="44"/>
    </location>
</feature>
<feature type="region of interest" description="Disordered" evidence="2">
    <location>
        <begin position="23"/>
        <end position="90"/>
    </location>
</feature>
<reference evidence="3" key="2">
    <citation type="submission" date="2022-01" db="EMBL/GenBank/DDBJ databases">
        <authorList>
            <person name="Yamashiro T."/>
            <person name="Shiraishi A."/>
            <person name="Satake H."/>
            <person name="Nakayama K."/>
        </authorList>
    </citation>
    <scope>NUCLEOTIDE SEQUENCE</scope>
</reference>
<feature type="compositionally biased region" description="Basic residues" evidence="2">
    <location>
        <begin position="51"/>
        <end position="62"/>
    </location>
</feature>
<feature type="region of interest" description="Disordered" evidence="2">
    <location>
        <begin position="283"/>
        <end position="322"/>
    </location>
</feature>
<feature type="compositionally biased region" description="Basic and acidic residues" evidence="2">
    <location>
        <begin position="63"/>
        <end position="76"/>
    </location>
</feature>
<feature type="compositionally biased region" description="Basic residues" evidence="2">
    <location>
        <begin position="128"/>
        <end position="147"/>
    </location>
</feature>
<feature type="region of interest" description="Disordered" evidence="2">
    <location>
        <begin position="128"/>
        <end position="197"/>
    </location>
</feature>
<gene>
    <name evidence="3" type="ORF">Tco_0992116</name>
</gene>
<feature type="compositionally biased region" description="Acidic residues" evidence="2">
    <location>
        <begin position="533"/>
        <end position="542"/>
    </location>
</feature>
<feature type="region of interest" description="Disordered" evidence="2">
    <location>
        <begin position="491"/>
        <end position="542"/>
    </location>
</feature>
<dbReference type="Proteomes" id="UP001151760">
    <property type="component" value="Unassembled WGS sequence"/>
</dbReference>
<proteinExistence type="predicted"/>
<feature type="compositionally biased region" description="Basic and acidic residues" evidence="2">
    <location>
        <begin position="495"/>
        <end position="532"/>
    </location>
</feature>
<comment type="caution">
    <text evidence="3">The sequence shown here is derived from an EMBL/GenBank/DDBJ whole genome shotgun (WGS) entry which is preliminary data.</text>
</comment>
<sequence>MKREGKDFSRRVTPLFATMMVQATQDEGVDSGIPTDSQQTPITTQPSSSRPQKKQSRRKQRKETKVPQDETHHDDSVPIPSNDPLLSGEDRMQLTELMILCTNLQKQVLDLEKAKDAQAKEIAGLKKRVQKLERKKKSRTTGLKRLRKVGESSRVESSEDKESLGAQEDASKQGRIVDETQGRSDDAEMFDTDDLHGDEVIVDMAVGEKQEKSAKVDEREVSTGVEDSVAPTIPVTTADEGVTAAKIDEITPTSAPTTVIDELTLAQTLIEIKAAKPKAVTTAATTTTTRPKARGVVVQEPSEFRTTTSSPQASQPSKTKDKGKAIMIEPEVPLKRKDQVALDEEMARNLEAQLQAELIEEEKMARKKEEEANIALIESWENTQAMMEADRLLAERLQTREQEELTDEEKAKLFMEFMEKRRKHFAALRAQEKRNRPPTKAQKRNQMSVYLKHMGGYKHNQLKGRSYDEIQKLFDKEMKRVNSFVAMNSEAQEISGKKDESSSKKTEIAQDSSAKRAGDKLESDESKKQKTDENEEVEEDNEAELKKHLVIVKDDDIAIDAIPLATKPPVIVEYKLIKEGIIGHYQLIRADGSSKRYSSMIRMLQGIDREDLETLWKLVKTKHGDTRPEDEHERVLWGDLKVMFEPDIKSDVWRNLQGYKVTIWKLFDSCGVHFVRFGNVHIFMLVEKRYPLTPITITNMLNKKLQADYWNEMCYQLLKLMVKQQKGQ</sequence>
<dbReference type="EMBL" id="BQNB010016900">
    <property type="protein sequence ID" value="GJT57062.1"/>
    <property type="molecule type" value="Genomic_DNA"/>
</dbReference>
<evidence type="ECO:0000313" key="3">
    <source>
        <dbReference type="EMBL" id="GJT57062.1"/>
    </source>
</evidence>